<dbReference type="RefSeq" id="WP_188448886.1">
    <property type="nucleotide sequence ID" value="NZ_BMDW01000021.1"/>
</dbReference>
<comment type="caution">
    <text evidence="1">The sequence shown here is derived from an EMBL/GenBank/DDBJ whole genome shotgun (WGS) entry which is preliminary data.</text>
</comment>
<sequence length="220" mass="23018">MAIASTQLKPALEAGNIAALAANDGCAQHDLIRRLTLPGVAGRDLADAVHAICSVHGRLTDLFEETARRRVADLDTAWLIDATPAFGIERAYLARLTAAVGPLPSTPGQAESDAAFAAQRHTFDTLARSDRAGCSIGAALALVIDWHAFRRILDAAAHRAGVTVVASQLPDEIAVAQIATASGAAAPVRRAMAFGAQQTFAQHRGLCDLIEARAIARDSL</sequence>
<dbReference type="EMBL" id="BMDW01000021">
    <property type="protein sequence ID" value="GGA57393.1"/>
    <property type="molecule type" value="Genomic_DNA"/>
</dbReference>
<dbReference type="Proteomes" id="UP000618591">
    <property type="component" value="Unassembled WGS sequence"/>
</dbReference>
<organism evidence="1 2">
    <name type="scientific">Sphingomonas psychrolutea</name>
    <dbReference type="NCBI Taxonomy" id="1259676"/>
    <lineage>
        <taxon>Bacteria</taxon>
        <taxon>Pseudomonadati</taxon>
        <taxon>Pseudomonadota</taxon>
        <taxon>Alphaproteobacteria</taxon>
        <taxon>Sphingomonadales</taxon>
        <taxon>Sphingomonadaceae</taxon>
        <taxon>Sphingomonas</taxon>
    </lineage>
</organism>
<keyword evidence="2" id="KW-1185">Reference proteome</keyword>
<proteinExistence type="predicted"/>
<name>A0ABQ1H4E9_9SPHN</name>
<accession>A0ABQ1H4E9</accession>
<evidence type="ECO:0000313" key="1">
    <source>
        <dbReference type="EMBL" id="GGA57393.1"/>
    </source>
</evidence>
<gene>
    <name evidence="1" type="ORF">GCM10011395_29830</name>
</gene>
<dbReference type="Pfam" id="PF22391">
    <property type="entry name" value="DUF6975"/>
    <property type="match status" value="1"/>
</dbReference>
<reference evidence="2" key="1">
    <citation type="journal article" date="2019" name="Int. J. Syst. Evol. Microbiol.">
        <title>The Global Catalogue of Microorganisms (GCM) 10K type strain sequencing project: providing services to taxonomists for standard genome sequencing and annotation.</title>
        <authorList>
            <consortium name="The Broad Institute Genomics Platform"/>
            <consortium name="The Broad Institute Genome Sequencing Center for Infectious Disease"/>
            <person name="Wu L."/>
            <person name="Ma J."/>
        </authorList>
    </citation>
    <scope>NUCLEOTIDE SEQUENCE [LARGE SCALE GENOMIC DNA]</scope>
    <source>
        <strain evidence="2">CGMCC 1.10106</strain>
    </source>
</reference>
<evidence type="ECO:0000313" key="2">
    <source>
        <dbReference type="Proteomes" id="UP000618591"/>
    </source>
</evidence>
<dbReference type="InterPro" id="IPR054248">
    <property type="entry name" value="DUF6975"/>
</dbReference>
<protein>
    <submittedName>
        <fullName evidence="1">Uncharacterized protein</fullName>
    </submittedName>
</protein>